<evidence type="ECO:0000256" key="7">
    <source>
        <dbReference type="ARBA" id="ARBA00022632"/>
    </source>
</evidence>
<evidence type="ECO:0000256" key="5">
    <source>
        <dbReference type="ARBA" id="ARBA00022463"/>
    </source>
</evidence>
<protein>
    <recommendedName>
        <fullName evidence="10">Protein V2</fullName>
    </recommendedName>
</protein>
<name>A0A6B7G2W7_9GEMI</name>
<evidence type="ECO:0000256" key="1">
    <source>
        <dbReference type="ARBA" id="ARBA00003603"/>
    </source>
</evidence>
<dbReference type="Pfam" id="PF01524">
    <property type="entry name" value="Gemini_V2"/>
    <property type="match status" value="1"/>
</dbReference>
<dbReference type="GO" id="GO:0060967">
    <property type="term" value="P:negative regulation of gene silencing by regulatory ncRNA"/>
    <property type="evidence" value="ECO:0007669"/>
    <property type="project" value="InterPro"/>
</dbReference>
<keyword evidence="8 10" id="KW-1035">Host cytoplasm</keyword>
<evidence type="ECO:0000256" key="4">
    <source>
        <dbReference type="ARBA" id="ARBA00011105"/>
    </source>
</evidence>
<evidence type="ECO:0000256" key="2">
    <source>
        <dbReference type="ARBA" id="ARBA00004407"/>
    </source>
</evidence>
<dbReference type="InterPro" id="IPR002511">
    <property type="entry name" value="Gemini_V2"/>
</dbReference>
<evidence type="ECO:0000256" key="8">
    <source>
        <dbReference type="ARBA" id="ARBA00023200"/>
    </source>
</evidence>
<comment type="subcellular location">
    <subcellularLocation>
        <location evidence="2 10">Host cytoplasm</location>
        <location evidence="2 10">Host perinuclear region</location>
    </subcellularLocation>
</comment>
<reference evidence="11" key="1">
    <citation type="submission" date="2018-10" db="EMBL/GenBank/DDBJ databases">
        <authorList>
            <person name="Rahman S.U."/>
            <person name="Zubair M."/>
            <person name="Ahmed N."/>
            <person name="Raza G."/>
            <person name="Khan M.Z."/>
            <person name="Amin I."/>
            <person name="Mansoor S."/>
        </authorList>
    </citation>
    <scope>NUCLEOTIDE SEQUENCE</scope>
    <source>
        <strain evidence="11">SR-15</strain>
    </source>
</reference>
<dbReference type="GO" id="GO:0052170">
    <property type="term" value="P:symbiont-mediated suppression of host innate immune response"/>
    <property type="evidence" value="ECO:0007669"/>
    <property type="project" value="UniProtKB-KW"/>
</dbReference>
<evidence type="ECO:0000256" key="3">
    <source>
        <dbReference type="ARBA" id="ARBA00009397"/>
    </source>
</evidence>
<comment type="subunit">
    <text evidence="4 10">Interacts with host SGS3.</text>
</comment>
<keyword evidence="9" id="KW-0899">Viral immunoevasion</keyword>
<dbReference type="EMBL" id="MK098184">
    <property type="protein sequence ID" value="QBQ95429.1"/>
    <property type="molecule type" value="Genomic_DNA"/>
</dbReference>
<evidence type="ECO:0000313" key="11">
    <source>
        <dbReference type="EMBL" id="QBQ95429.1"/>
    </source>
</evidence>
<proteinExistence type="inferred from homology"/>
<organism evidence="11">
    <name type="scientific">Mungbean yellow mosaic virus</name>
    <dbReference type="NCBI Taxonomy" id="33726"/>
    <lineage>
        <taxon>Viruses</taxon>
        <taxon>Monodnaviria</taxon>
        <taxon>Shotokuvirae</taxon>
        <taxon>Cressdnaviricota</taxon>
        <taxon>Repensiviricetes</taxon>
        <taxon>Geplafuvirales</taxon>
        <taxon>Geminiviridae</taxon>
        <taxon>Begomovirus</taxon>
        <taxon>Begomovirus vignaradiatae</taxon>
    </lineage>
</organism>
<comment type="function">
    <text evidence="1 10">Through its interaction with host SGS3, acts as a suppressor of RNA-mediated gene silencing, also known as post-transcriptional gene silencing (PTGS), a mechanism of plant viral defense that limits the accumulation of viral RNAs.</text>
</comment>
<gene>
    <name evidence="11" type="primary">AV2</name>
</gene>
<accession>A0A6B7G2W7</accession>
<comment type="similarity">
    <text evidence="3 10">Belongs to the geminiviridae protein AV2/V2 family.</text>
</comment>
<keyword evidence="7" id="KW-1090">Inhibition of host innate immune response by virus</keyword>
<evidence type="ECO:0000256" key="6">
    <source>
        <dbReference type="ARBA" id="ARBA00022581"/>
    </source>
</evidence>
<sequence>MWDPLVNDFRKSLHGFRCMLAIKYLQYIQANFPSTSLGLLYLNELIQVLRIRKHAKVEIRSLLLYPDVDCAEETDLRHPAVVTCICGKCPSQWQKEEVDQPTNVEETEVVSIIPLS</sequence>
<keyword evidence="6 10" id="KW-0945">Host-virus interaction</keyword>
<evidence type="ECO:0000256" key="9">
    <source>
        <dbReference type="ARBA" id="ARBA00023280"/>
    </source>
</evidence>
<dbReference type="GO" id="GO:0044220">
    <property type="term" value="C:host cell perinuclear region of cytoplasm"/>
    <property type="evidence" value="ECO:0007669"/>
    <property type="project" value="UniProtKB-SubCell"/>
</dbReference>
<evidence type="ECO:0000256" key="10">
    <source>
        <dbReference type="RuleBase" id="RU364051"/>
    </source>
</evidence>
<keyword evidence="5 10" id="KW-0941">Suppressor of RNA silencing</keyword>